<proteinExistence type="predicted"/>
<dbReference type="EMBL" id="JBIBSM010000005">
    <property type="protein sequence ID" value="MFF8276890.1"/>
    <property type="molecule type" value="Genomic_DNA"/>
</dbReference>
<dbReference type="Proteomes" id="UP001603013">
    <property type="component" value="Unassembled WGS sequence"/>
</dbReference>
<gene>
    <name evidence="1" type="ORF">ACF05T_12395</name>
</gene>
<comment type="caution">
    <text evidence="1">The sequence shown here is derived from an EMBL/GenBank/DDBJ whole genome shotgun (WGS) entry which is preliminary data.</text>
</comment>
<protein>
    <submittedName>
        <fullName evidence="1">Uncharacterized protein</fullName>
    </submittedName>
</protein>
<sequence>MSSGAMDGPPEISGSPQFAVRTRTVPGGEVWFTCGQGWEFDSEGGKAFAIRMTMTPVNWEGELLLMPIQEELRTDPED</sequence>
<name>A0ABW6YAP3_9ACTN</name>
<evidence type="ECO:0000313" key="1">
    <source>
        <dbReference type="EMBL" id="MFF8276890.1"/>
    </source>
</evidence>
<dbReference type="RefSeq" id="WP_391934253.1">
    <property type="nucleotide sequence ID" value="NZ_JBIBSM010000005.1"/>
</dbReference>
<evidence type="ECO:0000313" key="2">
    <source>
        <dbReference type="Proteomes" id="UP001603013"/>
    </source>
</evidence>
<accession>A0ABW6YAP3</accession>
<reference evidence="1 2" key="1">
    <citation type="submission" date="2024-10" db="EMBL/GenBank/DDBJ databases">
        <title>The Natural Products Discovery Center: Release of the First 8490 Sequenced Strains for Exploring Actinobacteria Biosynthetic Diversity.</title>
        <authorList>
            <person name="Kalkreuter E."/>
            <person name="Kautsar S.A."/>
            <person name="Yang D."/>
            <person name="Bader C.D."/>
            <person name="Teijaro C.N."/>
            <person name="Fluegel L."/>
            <person name="Davis C.M."/>
            <person name="Simpson J.R."/>
            <person name="Lauterbach L."/>
            <person name="Steele A.D."/>
            <person name="Gui C."/>
            <person name="Meng S."/>
            <person name="Li G."/>
            <person name="Viehrig K."/>
            <person name="Ye F."/>
            <person name="Su P."/>
            <person name="Kiefer A.F."/>
            <person name="Nichols A."/>
            <person name="Cepeda A.J."/>
            <person name="Yan W."/>
            <person name="Fan B."/>
            <person name="Jiang Y."/>
            <person name="Adhikari A."/>
            <person name="Zheng C.-J."/>
            <person name="Schuster L."/>
            <person name="Cowan T.M."/>
            <person name="Smanski M.J."/>
            <person name="Chevrette M.G."/>
            <person name="De Carvalho L.P.S."/>
            <person name="Shen B."/>
        </authorList>
    </citation>
    <scope>NUCLEOTIDE SEQUENCE [LARGE SCALE GENOMIC DNA]</scope>
    <source>
        <strain evidence="1 2">NPDC015755</strain>
    </source>
</reference>
<organism evidence="1 2">
    <name type="scientific">Streptomyces lateritius</name>
    <dbReference type="NCBI Taxonomy" id="67313"/>
    <lineage>
        <taxon>Bacteria</taxon>
        <taxon>Bacillati</taxon>
        <taxon>Actinomycetota</taxon>
        <taxon>Actinomycetes</taxon>
        <taxon>Kitasatosporales</taxon>
        <taxon>Streptomycetaceae</taxon>
        <taxon>Streptomyces</taxon>
    </lineage>
</organism>
<keyword evidence="2" id="KW-1185">Reference proteome</keyword>